<keyword evidence="6 7" id="KW-0472">Membrane</keyword>
<feature type="transmembrane region" description="Helical" evidence="8">
    <location>
        <begin position="223"/>
        <end position="250"/>
    </location>
</feature>
<dbReference type="InterPro" id="IPR001248">
    <property type="entry name" value="Pur-cyt_permease"/>
</dbReference>
<evidence type="ECO:0000256" key="2">
    <source>
        <dbReference type="ARBA" id="ARBA00008974"/>
    </source>
</evidence>
<feature type="transmembrane region" description="Helical" evidence="8">
    <location>
        <begin position="50"/>
        <end position="70"/>
    </location>
</feature>
<keyword evidence="5 8" id="KW-1133">Transmembrane helix</keyword>
<dbReference type="Pfam" id="PF02133">
    <property type="entry name" value="Transp_cyt_pur"/>
    <property type="match status" value="1"/>
</dbReference>
<feature type="transmembrane region" description="Helical" evidence="8">
    <location>
        <begin position="316"/>
        <end position="334"/>
    </location>
</feature>
<evidence type="ECO:0000313" key="9">
    <source>
        <dbReference type="EMBL" id="ATW24921.1"/>
    </source>
</evidence>
<feature type="transmembrane region" description="Helical" evidence="8">
    <location>
        <begin position="340"/>
        <end position="361"/>
    </location>
</feature>
<feature type="transmembrane region" description="Helical" evidence="8">
    <location>
        <begin position="159"/>
        <end position="177"/>
    </location>
</feature>
<dbReference type="PIRSF" id="PIRSF002744">
    <property type="entry name" value="Pur-cyt_permease"/>
    <property type="match status" value="1"/>
</dbReference>
<evidence type="ECO:0000313" key="10">
    <source>
        <dbReference type="Proteomes" id="UP000323521"/>
    </source>
</evidence>
<dbReference type="CDD" id="cd11484">
    <property type="entry name" value="SLC-NCS1sbd_CobB-like"/>
    <property type="match status" value="1"/>
</dbReference>
<feature type="transmembrane region" description="Helical" evidence="8">
    <location>
        <begin position="391"/>
        <end position="411"/>
    </location>
</feature>
<feature type="transmembrane region" description="Helical" evidence="8">
    <location>
        <begin position="274"/>
        <end position="295"/>
    </location>
</feature>
<feature type="transmembrane region" description="Helical" evidence="8">
    <location>
        <begin position="189"/>
        <end position="211"/>
    </location>
</feature>
<sequence>MEVEQKSIEYITEDQRHGKVSSLVTIWFGMNMIVLAVTMGTLASTLGLNLAWSLLAIILGNCFGALFMAFHSAQGPQLGIPQMIQSRAQFGVIGAVIPLVLVIIMYLGYFASNSFLAGQTLGFIHVPITPAIIIANIVTLIVCIYGYDVIHFVEKWVSILFVIVFAIVTYFALRIPLPEGSLTLGPVDMGMFLLAVSIYATWQITYAPYVADYSRYLPSKTKVSATFWATYGGTVTGAVWMMVIGAILAAKIPGFIDNPPAGIGEIWGLPLKSIVFITMILGIMFGNSMNLYGAFMSLITTVEPFTKVKGTRKNRIIFVTAICLIGTAIAIWGSGNFLTIYTNFLALLLFFMIPWTAINLVDFYFLKHGHYNIDAIFDPDGEYGRYNWRTLFTYFITVVVEIPFINTAWYQGPFSKALGGADIAWIVGGIFSAVLYYFLGVRANQSIPSRTNVKAR</sequence>
<evidence type="ECO:0000256" key="7">
    <source>
        <dbReference type="PIRNR" id="PIRNR002744"/>
    </source>
</evidence>
<evidence type="ECO:0000256" key="3">
    <source>
        <dbReference type="ARBA" id="ARBA00022448"/>
    </source>
</evidence>
<feature type="transmembrane region" description="Helical" evidence="8">
    <location>
        <begin position="423"/>
        <end position="441"/>
    </location>
</feature>
<dbReference type="AlphaFoldDB" id="A0A3G1KR36"/>
<keyword evidence="4 8" id="KW-0812">Transmembrane</keyword>
<dbReference type="Proteomes" id="UP000323521">
    <property type="component" value="Chromosome"/>
</dbReference>
<dbReference type="OrthoDB" id="9809167at2"/>
<reference evidence="9 10" key="1">
    <citation type="submission" date="2016-10" db="EMBL/GenBank/DDBJ databases">
        <title>Complete Genome Sequence of Peptococcaceae strain DCMF.</title>
        <authorList>
            <person name="Edwards R.J."/>
            <person name="Holland S.I."/>
            <person name="Deshpande N.P."/>
            <person name="Wong Y.K."/>
            <person name="Ertan H."/>
            <person name="Manefield M."/>
            <person name="Russell T.L."/>
            <person name="Lee M.J."/>
        </authorList>
    </citation>
    <scope>NUCLEOTIDE SEQUENCE [LARGE SCALE GENOMIC DNA]</scope>
    <source>
        <strain evidence="9 10">DCMF</strain>
    </source>
</reference>
<keyword evidence="10" id="KW-1185">Reference proteome</keyword>
<dbReference type="GO" id="GO:0005886">
    <property type="term" value="C:plasma membrane"/>
    <property type="evidence" value="ECO:0007669"/>
    <property type="project" value="TreeGrafter"/>
</dbReference>
<feature type="transmembrane region" description="Helical" evidence="8">
    <location>
        <begin position="90"/>
        <end position="111"/>
    </location>
</feature>
<name>A0A3G1KR36_FORW1</name>
<organism evidence="9 10">
    <name type="scientific">Formimonas warabiya</name>
    <dbReference type="NCBI Taxonomy" id="1761012"/>
    <lineage>
        <taxon>Bacteria</taxon>
        <taxon>Bacillati</taxon>
        <taxon>Bacillota</taxon>
        <taxon>Clostridia</taxon>
        <taxon>Eubacteriales</taxon>
        <taxon>Peptococcaceae</taxon>
        <taxon>Candidatus Formimonas</taxon>
    </lineage>
</organism>
<dbReference type="Gene3D" id="1.10.4160.10">
    <property type="entry name" value="Hydantoin permease"/>
    <property type="match status" value="1"/>
</dbReference>
<proteinExistence type="inferred from homology"/>
<dbReference type="PANTHER" id="PTHR31806">
    <property type="entry name" value="PURINE-CYTOSINE PERMEASE FCY2-RELATED"/>
    <property type="match status" value="1"/>
</dbReference>
<evidence type="ECO:0000256" key="6">
    <source>
        <dbReference type="ARBA" id="ARBA00023136"/>
    </source>
</evidence>
<dbReference type="PANTHER" id="PTHR31806:SF1">
    <property type="entry name" value="PURINE-CYTOSINE PERMEASE FCY2-RELATED"/>
    <property type="match status" value="1"/>
</dbReference>
<evidence type="ECO:0000256" key="1">
    <source>
        <dbReference type="ARBA" id="ARBA00004141"/>
    </source>
</evidence>
<dbReference type="InterPro" id="IPR026030">
    <property type="entry name" value="Pur-cyt_permease_Fcy2/21/22"/>
</dbReference>
<evidence type="ECO:0000256" key="5">
    <source>
        <dbReference type="ARBA" id="ARBA00022989"/>
    </source>
</evidence>
<feature type="transmembrane region" description="Helical" evidence="8">
    <location>
        <begin position="20"/>
        <end position="44"/>
    </location>
</feature>
<protein>
    <submittedName>
        <fullName evidence="9">Cytosine permease</fullName>
    </submittedName>
</protein>
<gene>
    <name evidence="9" type="ORF">DCMF_09180</name>
</gene>
<dbReference type="EMBL" id="CP017634">
    <property type="protein sequence ID" value="ATW24921.1"/>
    <property type="molecule type" value="Genomic_DNA"/>
</dbReference>
<evidence type="ECO:0000256" key="4">
    <source>
        <dbReference type="ARBA" id="ARBA00022692"/>
    </source>
</evidence>
<comment type="similarity">
    <text evidence="2 7">Belongs to the purine-cytosine permease (2.A.39) family.</text>
</comment>
<dbReference type="KEGG" id="fwa:DCMF_09180"/>
<evidence type="ECO:0000256" key="8">
    <source>
        <dbReference type="SAM" id="Phobius"/>
    </source>
</evidence>
<accession>A0A3G1KR36</accession>
<comment type="subcellular location">
    <subcellularLocation>
        <location evidence="1">Membrane</location>
        <topology evidence="1">Multi-pass membrane protein</topology>
    </subcellularLocation>
</comment>
<feature type="transmembrane region" description="Helical" evidence="8">
    <location>
        <begin position="123"/>
        <end position="147"/>
    </location>
</feature>
<dbReference type="GO" id="GO:0022857">
    <property type="term" value="F:transmembrane transporter activity"/>
    <property type="evidence" value="ECO:0007669"/>
    <property type="project" value="InterPro"/>
</dbReference>
<keyword evidence="3 7" id="KW-0813">Transport</keyword>
<dbReference type="RefSeq" id="WP_148134156.1">
    <property type="nucleotide sequence ID" value="NZ_CP017634.1"/>
</dbReference>